<reference evidence="11" key="2">
    <citation type="submission" date="2020-09" db="EMBL/GenBank/DDBJ databases">
        <authorList>
            <person name="Sun Q."/>
            <person name="Zhou Y."/>
        </authorList>
    </citation>
    <scope>NUCLEOTIDE SEQUENCE</scope>
    <source>
        <strain evidence="11">CGMCC 1.16548</strain>
    </source>
</reference>
<dbReference type="EMBL" id="BNAI01000002">
    <property type="protein sequence ID" value="GHF13898.1"/>
    <property type="molecule type" value="Genomic_DNA"/>
</dbReference>
<name>A0A8J3GQ06_9MICO</name>
<dbReference type="Proteomes" id="UP000617531">
    <property type="component" value="Unassembled WGS sequence"/>
</dbReference>
<dbReference type="PANTHER" id="PTHR33571">
    <property type="entry name" value="SSL8005 PROTEIN"/>
    <property type="match status" value="1"/>
</dbReference>
<evidence type="ECO:0000313" key="12">
    <source>
        <dbReference type="Proteomes" id="UP000617531"/>
    </source>
</evidence>
<dbReference type="GO" id="GO:0005524">
    <property type="term" value="F:ATP binding"/>
    <property type="evidence" value="ECO:0007669"/>
    <property type="project" value="UniProtKB-KW"/>
</dbReference>
<keyword evidence="8" id="KW-0460">Magnesium</keyword>
<feature type="domain" description="Polymerase nucleotidyl transferase" evidence="10">
    <location>
        <begin position="94"/>
        <end position="150"/>
    </location>
</feature>
<dbReference type="PANTHER" id="PTHR33571:SF12">
    <property type="entry name" value="BSL3053 PROTEIN"/>
    <property type="match status" value="1"/>
</dbReference>
<keyword evidence="3" id="KW-0808">Transferase</keyword>
<dbReference type="GO" id="GO:0046872">
    <property type="term" value="F:metal ion binding"/>
    <property type="evidence" value="ECO:0007669"/>
    <property type="project" value="UniProtKB-KW"/>
</dbReference>
<comment type="cofactor">
    <cofactor evidence="1">
        <name>Mg(2+)</name>
        <dbReference type="ChEBI" id="CHEBI:18420"/>
    </cofactor>
</comment>
<evidence type="ECO:0000256" key="2">
    <source>
        <dbReference type="ARBA" id="ARBA00022649"/>
    </source>
</evidence>
<keyword evidence="4" id="KW-0548">Nucleotidyltransferase</keyword>
<dbReference type="GO" id="GO:0016779">
    <property type="term" value="F:nucleotidyltransferase activity"/>
    <property type="evidence" value="ECO:0007669"/>
    <property type="project" value="UniProtKB-KW"/>
</dbReference>
<evidence type="ECO:0000259" key="10">
    <source>
        <dbReference type="Pfam" id="PF01909"/>
    </source>
</evidence>
<evidence type="ECO:0000256" key="9">
    <source>
        <dbReference type="ARBA" id="ARBA00038276"/>
    </source>
</evidence>
<evidence type="ECO:0000256" key="7">
    <source>
        <dbReference type="ARBA" id="ARBA00022840"/>
    </source>
</evidence>
<organism evidence="11 12">
    <name type="scientific">Pseudolysinimonas yzui</name>
    <dbReference type="NCBI Taxonomy" id="2708254"/>
    <lineage>
        <taxon>Bacteria</taxon>
        <taxon>Bacillati</taxon>
        <taxon>Actinomycetota</taxon>
        <taxon>Actinomycetes</taxon>
        <taxon>Micrococcales</taxon>
        <taxon>Microbacteriaceae</taxon>
        <taxon>Pseudolysinimonas</taxon>
    </lineage>
</organism>
<evidence type="ECO:0000256" key="1">
    <source>
        <dbReference type="ARBA" id="ARBA00001946"/>
    </source>
</evidence>
<dbReference type="Pfam" id="PF01909">
    <property type="entry name" value="NTP_transf_2"/>
    <property type="match status" value="1"/>
</dbReference>
<evidence type="ECO:0000256" key="3">
    <source>
        <dbReference type="ARBA" id="ARBA00022679"/>
    </source>
</evidence>
<evidence type="ECO:0000256" key="5">
    <source>
        <dbReference type="ARBA" id="ARBA00022723"/>
    </source>
</evidence>
<comment type="similarity">
    <text evidence="9">Belongs to the MntA antitoxin family.</text>
</comment>
<keyword evidence="2" id="KW-1277">Toxin-antitoxin system</keyword>
<dbReference type="CDD" id="cd05403">
    <property type="entry name" value="NT_KNTase_like"/>
    <property type="match status" value="1"/>
</dbReference>
<evidence type="ECO:0000256" key="4">
    <source>
        <dbReference type="ARBA" id="ARBA00022695"/>
    </source>
</evidence>
<proteinExistence type="inferred from homology"/>
<evidence type="ECO:0000313" key="11">
    <source>
        <dbReference type="EMBL" id="GHF13898.1"/>
    </source>
</evidence>
<keyword evidence="12" id="KW-1185">Reference proteome</keyword>
<keyword evidence="7" id="KW-0067">ATP-binding</keyword>
<dbReference type="AlphaFoldDB" id="A0A8J3GQ06"/>
<gene>
    <name evidence="11" type="ORF">GCM10011600_13530</name>
</gene>
<dbReference type="Gene3D" id="1.10.10.10">
    <property type="entry name" value="Winged helix-like DNA-binding domain superfamily/Winged helix DNA-binding domain"/>
    <property type="match status" value="1"/>
</dbReference>
<sequence length="162" mass="17692">MTGELGILDRLRDDARTADEMHARSRDILRRAARVGQREGLTQRQIADALGRSQPEVSRLLRFHATSDLGRRLVRERGTVIAILARHGAHRPRVFGSVARGSDGPTSDVDLLVEVDDGVSLFELARAEAELSDLLGAPVDVVPDRALRESVSTSVVDDIVPL</sequence>
<evidence type="ECO:0000256" key="8">
    <source>
        <dbReference type="ARBA" id="ARBA00022842"/>
    </source>
</evidence>
<reference evidence="11" key="1">
    <citation type="journal article" date="2014" name="Int. J. Syst. Evol. Microbiol.">
        <title>Complete genome sequence of Corynebacterium casei LMG S-19264T (=DSM 44701T), isolated from a smear-ripened cheese.</title>
        <authorList>
            <consortium name="US DOE Joint Genome Institute (JGI-PGF)"/>
            <person name="Walter F."/>
            <person name="Albersmeier A."/>
            <person name="Kalinowski J."/>
            <person name="Ruckert C."/>
        </authorList>
    </citation>
    <scope>NUCLEOTIDE SEQUENCE</scope>
    <source>
        <strain evidence="11">CGMCC 1.16548</strain>
    </source>
</reference>
<accession>A0A8J3GQ06</accession>
<dbReference type="SUPFAM" id="SSF109709">
    <property type="entry name" value="KorB DNA-binding domain-like"/>
    <property type="match status" value="1"/>
</dbReference>
<dbReference type="InterPro" id="IPR002934">
    <property type="entry name" value="Polymerase_NTP_transf_dom"/>
</dbReference>
<dbReference type="InterPro" id="IPR036388">
    <property type="entry name" value="WH-like_DNA-bd_sf"/>
</dbReference>
<keyword evidence="6" id="KW-0547">Nucleotide-binding</keyword>
<dbReference type="RefSeq" id="WP_191282713.1">
    <property type="nucleotide sequence ID" value="NZ_BNAI01000002.1"/>
</dbReference>
<dbReference type="InterPro" id="IPR052038">
    <property type="entry name" value="Type-VII_TA_antitoxin"/>
</dbReference>
<dbReference type="SUPFAM" id="SSF81301">
    <property type="entry name" value="Nucleotidyltransferase"/>
    <property type="match status" value="1"/>
</dbReference>
<dbReference type="Gene3D" id="3.30.460.10">
    <property type="entry name" value="Beta Polymerase, domain 2"/>
    <property type="match status" value="1"/>
</dbReference>
<evidence type="ECO:0000256" key="6">
    <source>
        <dbReference type="ARBA" id="ARBA00022741"/>
    </source>
</evidence>
<comment type="caution">
    <text evidence="11">The sequence shown here is derived from an EMBL/GenBank/DDBJ whole genome shotgun (WGS) entry which is preliminary data.</text>
</comment>
<protein>
    <recommendedName>
        <fullName evidence="10">Polymerase nucleotidyl transferase domain-containing protein</fullName>
    </recommendedName>
</protein>
<keyword evidence="5" id="KW-0479">Metal-binding</keyword>
<dbReference type="InterPro" id="IPR043519">
    <property type="entry name" value="NT_sf"/>
</dbReference>